<reference evidence="3" key="1">
    <citation type="journal article" date="2019" name="Int. J. Syst. Evol. Microbiol.">
        <title>The Global Catalogue of Microorganisms (GCM) 10K type strain sequencing project: providing services to taxonomists for standard genome sequencing and annotation.</title>
        <authorList>
            <consortium name="The Broad Institute Genomics Platform"/>
            <consortium name="The Broad Institute Genome Sequencing Center for Infectious Disease"/>
            <person name="Wu L."/>
            <person name="Ma J."/>
        </authorList>
    </citation>
    <scope>NUCLEOTIDE SEQUENCE [LARGE SCALE GENOMIC DNA]</scope>
    <source>
        <strain evidence="3">CGMCC 1.3240</strain>
    </source>
</reference>
<keyword evidence="1" id="KW-0472">Membrane</keyword>
<keyword evidence="1" id="KW-0812">Transmembrane</keyword>
<proteinExistence type="predicted"/>
<organism evidence="2 3">
    <name type="scientific">Paenibacillus solisilvae</name>
    <dbReference type="NCBI Taxonomy" id="2486751"/>
    <lineage>
        <taxon>Bacteria</taxon>
        <taxon>Bacillati</taxon>
        <taxon>Bacillota</taxon>
        <taxon>Bacilli</taxon>
        <taxon>Bacillales</taxon>
        <taxon>Paenibacillaceae</taxon>
        <taxon>Paenibacillus</taxon>
    </lineage>
</organism>
<feature type="transmembrane region" description="Helical" evidence="1">
    <location>
        <begin position="78"/>
        <end position="96"/>
    </location>
</feature>
<dbReference type="Proteomes" id="UP001596047">
    <property type="component" value="Unassembled WGS sequence"/>
</dbReference>
<protein>
    <submittedName>
        <fullName evidence="2">Uncharacterized protein</fullName>
    </submittedName>
</protein>
<comment type="caution">
    <text evidence="2">The sequence shown here is derived from an EMBL/GenBank/DDBJ whole genome shotgun (WGS) entry which is preliminary data.</text>
</comment>
<dbReference type="RefSeq" id="WP_379192626.1">
    <property type="nucleotide sequence ID" value="NZ_JBHSOW010000135.1"/>
</dbReference>
<feature type="transmembrane region" description="Helical" evidence="1">
    <location>
        <begin position="12"/>
        <end position="30"/>
    </location>
</feature>
<evidence type="ECO:0000313" key="3">
    <source>
        <dbReference type="Proteomes" id="UP001596047"/>
    </source>
</evidence>
<evidence type="ECO:0000313" key="2">
    <source>
        <dbReference type="EMBL" id="MFC5653749.1"/>
    </source>
</evidence>
<keyword evidence="3" id="KW-1185">Reference proteome</keyword>
<feature type="transmembrane region" description="Helical" evidence="1">
    <location>
        <begin position="136"/>
        <end position="154"/>
    </location>
</feature>
<keyword evidence="1" id="KW-1133">Transmembrane helix</keyword>
<feature type="transmembrane region" description="Helical" evidence="1">
    <location>
        <begin position="108"/>
        <end position="130"/>
    </location>
</feature>
<dbReference type="EMBL" id="JBHSOW010000135">
    <property type="protein sequence ID" value="MFC5653749.1"/>
    <property type="molecule type" value="Genomic_DNA"/>
</dbReference>
<gene>
    <name evidence="2" type="ORF">ACFPYJ_32480</name>
</gene>
<feature type="transmembrane region" description="Helical" evidence="1">
    <location>
        <begin position="37"/>
        <end position="58"/>
    </location>
</feature>
<name>A0ABW0WAI1_9BACL</name>
<sequence length="180" mass="21302">MLLYPPKQFDENEWFVLLSIAAGYILMAFLPKRYPSAMSVLIVLFCVSAAYAMDHAIASPPLDLYDINDHKEYEWFDLITYLMYTPYALLCVYLYHKLSPKKLWFTGYVIGWSLFCAFFEWLAILSHVFIFHGWNLVYSFSVYIVMTTITLWFFEYLRRNFRLPSVISDSAAQDRRIDEA</sequence>
<evidence type="ECO:0000256" key="1">
    <source>
        <dbReference type="SAM" id="Phobius"/>
    </source>
</evidence>
<accession>A0ABW0WAI1</accession>